<dbReference type="InterPro" id="IPR002347">
    <property type="entry name" value="SDR_fam"/>
</dbReference>
<dbReference type="RefSeq" id="WP_111352128.1">
    <property type="nucleotide sequence ID" value="NZ_JAIWKD010000010.1"/>
</dbReference>
<dbReference type="Gene3D" id="3.40.50.720">
    <property type="entry name" value="NAD(P)-binding Rossmann-like Domain"/>
    <property type="match status" value="1"/>
</dbReference>
<dbReference type="PANTHER" id="PTHR43669:SF12">
    <property type="entry name" value="BLR5618 PROTEIN"/>
    <property type="match status" value="1"/>
</dbReference>
<keyword evidence="2" id="KW-0560">Oxidoreductase</keyword>
<dbReference type="Proteomes" id="UP000249590">
    <property type="component" value="Unassembled WGS sequence"/>
</dbReference>
<comment type="similarity">
    <text evidence="1 3">Belongs to the short-chain dehydrogenases/reductases (SDR) family.</text>
</comment>
<reference evidence="4 5" key="1">
    <citation type="submission" date="2018-05" db="EMBL/GenBank/DDBJ databases">
        <title>Acuticoccus sediminis sp. nov., isolated from deep-sea sediment of Indian Ocean.</title>
        <authorList>
            <person name="Liu X."/>
            <person name="Lai Q."/>
            <person name="Du Y."/>
            <person name="Sun F."/>
            <person name="Zhang X."/>
            <person name="Wang S."/>
            <person name="Shao Z."/>
        </authorList>
    </citation>
    <scope>NUCLEOTIDE SEQUENCE [LARGE SCALE GENOMIC DNA]</scope>
    <source>
        <strain evidence="4 5">PTG4-2</strain>
    </source>
</reference>
<evidence type="ECO:0000256" key="2">
    <source>
        <dbReference type="ARBA" id="ARBA00023002"/>
    </source>
</evidence>
<dbReference type="PRINTS" id="PR00081">
    <property type="entry name" value="GDHRDH"/>
</dbReference>
<dbReference type="OrthoDB" id="658698at2"/>
<name>A0A8B2NEC5_9HYPH</name>
<dbReference type="Pfam" id="PF00106">
    <property type="entry name" value="adh_short"/>
    <property type="match status" value="1"/>
</dbReference>
<dbReference type="PRINTS" id="PR00080">
    <property type="entry name" value="SDRFAMILY"/>
</dbReference>
<proteinExistence type="inferred from homology"/>
<evidence type="ECO:0000313" key="5">
    <source>
        <dbReference type="Proteomes" id="UP000249590"/>
    </source>
</evidence>
<evidence type="ECO:0000313" key="4">
    <source>
        <dbReference type="EMBL" id="RAH97020.1"/>
    </source>
</evidence>
<organism evidence="4 5">
    <name type="scientific">Acuticoccus sediminis</name>
    <dbReference type="NCBI Taxonomy" id="2184697"/>
    <lineage>
        <taxon>Bacteria</taxon>
        <taxon>Pseudomonadati</taxon>
        <taxon>Pseudomonadota</taxon>
        <taxon>Alphaproteobacteria</taxon>
        <taxon>Hyphomicrobiales</taxon>
        <taxon>Amorphaceae</taxon>
        <taxon>Acuticoccus</taxon>
    </lineage>
</organism>
<dbReference type="InterPro" id="IPR020904">
    <property type="entry name" value="Sc_DH/Rdtase_CS"/>
</dbReference>
<dbReference type="SUPFAM" id="SSF51735">
    <property type="entry name" value="NAD(P)-binding Rossmann-fold domains"/>
    <property type="match status" value="1"/>
</dbReference>
<comment type="caution">
    <text evidence="4">The sequence shown here is derived from an EMBL/GenBank/DDBJ whole genome shotgun (WGS) entry which is preliminary data.</text>
</comment>
<dbReference type="PANTHER" id="PTHR43669">
    <property type="entry name" value="5-KETO-D-GLUCONATE 5-REDUCTASE"/>
    <property type="match status" value="1"/>
</dbReference>
<gene>
    <name evidence="4" type="ORF">DLJ53_30570</name>
</gene>
<dbReference type="EMBL" id="QHHQ01000010">
    <property type="protein sequence ID" value="RAH97020.1"/>
    <property type="molecule type" value="Genomic_DNA"/>
</dbReference>
<protein>
    <submittedName>
        <fullName evidence="4">3-oxoacyl-ACP reductase</fullName>
    </submittedName>
</protein>
<dbReference type="InterPro" id="IPR036291">
    <property type="entry name" value="NAD(P)-bd_dom_sf"/>
</dbReference>
<accession>A0A8B2NEC5</accession>
<sequence length="249" mass="25981">MSVEGKIILVTGASQGIGKACALTLARHGAKVVAAARSEDKLKAVAAEAEGTILPVACDATDEASVNAMFERIKSEFGRLDVLFNNAGANVPGANFGDVTYADWRKVVGVNLDGCFLVANGAYRMMRDQSPMGGRIINNGSISAYAPRPGSVAYTASKHGISGLTKTISLDGRKYDIACSQIDIGNAQTDMASRMAQGVPQANGEIAAEPLMDVQVVADTIVYMAGLDLSANAQFLTIMATKMPFVGRG</sequence>
<evidence type="ECO:0000256" key="3">
    <source>
        <dbReference type="RuleBase" id="RU000363"/>
    </source>
</evidence>
<dbReference type="CDD" id="cd05233">
    <property type="entry name" value="SDR_c"/>
    <property type="match status" value="1"/>
</dbReference>
<evidence type="ECO:0000256" key="1">
    <source>
        <dbReference type="ARBA" id="ARBA00006484"/>
    </source>
</evidence>
<dbReference type="PROSITE" id="PS00061">
    <property type="entry name" value="ADH_SHORT"/>
    <property type="match status" value="1"/>
</dbReference>
<dbReference type="AlphaFoldDB" id="A0A8B2NEC5"/>
<dbReference type="FunFam" id="3.40.50.720:FF:000084">
    <property type="entry name" value="Short-chain dehydrogenase reductase"/>
    <property type="match status" value="1"/>
</dbReference>
<keyword evidence="5" id="KW-1185">Reference proteome</keyword>
<dbReference type="GO" id="GO:0016491">
    <property type="term" value="F:oxidoreductase activity"/>
    <property type="evidence" value="ECO:0007669"/>
    <property type="project" value="UniProtKB-KW"/>
</dbReference>